<dbReference type="AlphaFoldDB" id="A0A835SC48"/>
<dbReference type="EMBL" id="JADCNM010000001">
    <property type="protein sequence ID" value="KAG0503506.1"/>
    <property type="molecule type" value="Genomic_DNA"/>
</dbReference>
<name>A0A835SC48_VANPL</name>
<gene>
    <name evidence="2" type="ORF">HPP92_003578</name>
</gene>
<proteinExistence type="predicted"/>
<reference evidence="2 3" key="1">
    <citation type="journal article" date="2020" name="Nat. Food">
        <title>A phased Vanilla planifolia genome enables genetic improvement of flavour and production.</title>
        <authorList>
            <person name="Hasing T."/>
            <person name="Tang H."/>
            <person name="Brym M."/>
            <person name="Khazi F."/>
            <person name="Huang T."/>
            <person name="Chambers A.H."/>
        </authorList>
    </citation>
    <scope>NUCLEOTIDE SEQUENCE [LARGE SCALE GENOMIC DNA]</scope>
    <source>
        <tissue evidence="2">Leaf</tissue>
    </source>
</reference>
<organism evidence="2 3">
    <name type="scientific">Vanilla planifolia</name>
    <name type="common">Vanilla</name>
    <dbReference type="NCBI Taxonomy" id="51239"/>
    <lineage>
        <taxon>Eukaryota</taxon>
        <taxon>Viridiplantae</taxon>
        <taxon>Streptophyta</taxon>
        <taxon>Embryophyta</taxon>
        <taxon>Tracheophyta</taxon>
        <taxon>Spermatophyta</taxon>
        <taxon>Magnoliopsida</taxon>
        <taxon>Liliopsida</taxon>
        <taxon>Asparagales</taxon>
        <taxon>Orchidaceae</taxon>
        <taxon>Vanilloideae</taxon>
        <taxon>Vanilleae</taxon>
        <taxon>Vanilla</taxon>
    </lineage>
</organism>
<sequence length="96" mass="10132">MAGTQGPQPLGKLRMAKTIGRLNTCPHKEVAGLQEVGSAGEFPSATEELSLFPLRRQLPLSGEDAANGPQRGGKDRTAKAFGRRGFGEAADETRAI</sequence>
<evidence type="ECO:0000313" key="3">
    <source>
        <dbReference type="Proteomes" id="UP000639772"/>
    </source>
</evidence>
<accession>A0A835SC48</accession>
<evidence type="ECO:0000313" key="2">
    <source>
        <dbReference type="EMBL" id="KAG0503506.1"/>
    </source>
</evidence>
<protein>
    <submittedName>
        <fullName evidence="2">Uncharacterized protein</fullName>
    </submittedName>
</protein>
<evidence type="ECO:0000256" key="1">
    <source>
        <dbReference type="SAM" id="MobiDB-lite"/>
    </source>
</evidence>
<dbReference type="Proteomes" id="UP000639772">
    <property type="component" value="Chromosome 1"/>
</dbReference>
<comment type="caution">
    <text evidence="2">The sequence shown here is derived from an EMBL/GenBank/DDBJ whole genome shotgun (WGS) entry which is preliminary data.</text>
</comment>
<feature type="region of interest" description="Disordered" evidence="1">
    <location>
        <begin position="60"/>
        <end position="96"/>
    </location>
</feature>